<dbReference type="InterPro" id="IPR037055">
    <property type="entry name" value="MHC_I-like_Ag-recog_sf"/>
</dbReference>
<dbReference type="Proteomes" id="UP000694561">
    <property type="component" value="Unplaced"/>
</dbReference>
<dbReference type="GeneTree" id="ENSGT00950000185143"/>
<name>A0A8C6B8T3_MONMO</name>
<accession>A0A8C6B8T3</accession>
<protein>
    <submittedName>
        <fullName evidence="2">Uncharacterized protein</fullName>
    </submittedName>
</protein>
<dbReference type="SUPFAM" id="SSF54452">
    <property type="entry name" value="MHC antigen-recognition domain"/>
    <property type="match status" value="1"/>
</dbReference>
<evidence type="ECO:0000256" key="1">
    <source>
        <dbReference type="ARBA" id="ARBA00023180"/>
    </source>
</evidence>
<keyword evidence="1" id="KW-0325">Glycoprotein</keyword>
<reference evidence="2" key="2">
    <citation type="submission" date="2025-09" db="UniProtKB">
        <authorList>
            <consortium name="Ensembl"/>
        </authorList>
    </citation>
    <scope>IDENTIFICATION</scope>
</reference>
<dbReference type="Ensembl" id="ENSMMNT00015014146.1">
    <property type="protein sequence ID" value="ENSMMNP00015012900.1"/>
    <property type="gene ID" value="ENSMMNG00015009542.1"/>
</dbReference>
<keyword evidence="3" id="KW-1185">Reference proteome</keyword>
<proteinExistence type="predicted"/>
<sequence length="117" mass="12737">MEGVWDGDPSLYSQAPHGESLGTHLCFSLMDAHSLCLDLTVRSQSRPGQPWCEVQGSVDTKSFLQYDSDRNKVKPLSLLAGEIRPRCRSSCVVSAKQSDALVHPCASESTDTQPSLT</sequence>
<dbReference type="InterPro" id="IPR011162">
    <property type="entry name" value="MHC_I/II-like_Ag-recog"/>
</dbReference>
<dbReference type="AlphaFoldDB" id="A0A8C6B8T3"/>
<dbReference type="Gene3D" id="3.30.500.10">
    <property type="entry name" value="MHC class I-like antigen recognition-like"/>
    <property type="match status" value="1"/>
</dbReference>
<organism evidence="2 3">
    <name type="scientific">Monodon monoceros</name>
    <name type="common">Narwhal</name>
    <name type="synonym">Ceratodon monodon</name>
    <dbReference type="NCBI Taxonomy" id="40151"/>
    <lineage>
        <taxon>Eukaryota</taxon>
        <taxon>Metazoa</taxon>
        <taxon>Chordata</taxon>
        <taxon>Craniata</taxon>
        <taxon>Vertebrata</taxon>
        <taxon>Euteleostomi</taxon>
        <taxon>Mammalia</taxon>
        <taxon>Eutheria</taxon>
        <taxon>Laurasiatheria</taxon>
        <taxon>Artiodactyla</taxon>
        <taxon>Whippomorpha</taxon>
        <taxon>Cetacea</taxon>
        <taxon>Odontoceti</taxon>
        <taxon>Monodontidae</taxon>
        <taxon>Monodon</taxon>
    </lineage>
</organism>
<evidence type="ECO:0000313" key="3">
    <source>
        <dbReference type="Proteomes" id="UP000694561"/>
    </source>
</evidence>
<reference evidence="2" key="1">
    <citation type="submission" date="2025-08" db="UniProtKB">
        <authorList>
            <consortium name="Ensembl"/>
        </authorList>
    </citation>
    <scope>IDENTIFICATION</scope>
</reference>
<evidence type="ECO:0000313" key="2">
    <source>
        <dbReference type="Ensembl" id="ENSMMNP00015012900.1"/>
    </source>
</evidence>